<sequence length="155" mass="15247">MLEAAGVTVSLDGFTLLPETSLTLEPGSCVAVRGANGAEDDLARAGMLGATALLVATVSLQSWTRGLAVAAEGVGSPVLLPSSPGGLLARHLIVPFGLAAVSVLAWLGISGVLLGALWAGAAAGEGNGAPVMWAVAISLAVISGLVLWARGRLGV</sequence>
<gene>
    <name evidence="2" type="ORF">G7067_07730</name>
</gene>
<dbReference type="EMBL" id="CP049934">
    <property type="protein sequence ID" value="QIM16338.1"/>
    <property type="molecule type" value="Genomic_DNA"/>
</dbReference>
<accession>A0A6G8FJ23</accession>
<evidence type="ECO:0000313" key="3">
    <source>
        <dbReference type="Proteomes" id="UP000501387"/>
    </source>
</evidence>
<dbReference type="Proteomes" id="UP000501387">
    <property type="component" value="Chromosome"/>
</dbReference>
<name>A0A6G8FJ23_9MICO</name>
<organism evidence="2 3">
    <name type="scientific">Leucobacter insecticola</name>
    <dbReference type="NCBI Taxonomy" id="2714934"/>
    <lineage>
        <taxon>Bacteria</taxon>
        <taxon>Bacillati</taxon>
        <taxon>Actinomycetota</taxon>
        <taxon>Actinomycetes</taxon>
        <taxon>Micrococcales</taxon>
        <taxon>Microbacteriaceae</taxon>
        <taxon>Leucobacter</taxon>
    </lineage>
</organism>
<evidence type="ECO:0000256" key="1">
    <source>
        <dbReference type="SAM" id="Phobius"/>
    </source>
</evidence>
<keyword evidence="1" id="KW-0472">Membrane</keyword>
<feature type="transmembrane region" description="Helical" evidence="1">
    <location>
        <begin position="131"/>
        <end position="149"/>
    </location>
</feature>
<keyword evidence="1" id="KW-1133">Transmembrane helix</keyword>
<reference evidence="2 3" key="1">
    <citation type="submission" date="2020-03" db="EMBL/GenBank/DDBJ databases">
        <title>Leucobacter sp. nov., isolated from beetles.</title>
        <authorList>
            <person name="Hyun D.-W."/>
            <person name="Bae J.-W."/>
        </authorList>
    </citation>
    <scope>NUCLEOTIDE SEQUENCE [LARGE SCALE GENOMIC DNA]</scope>
    <source>
        <strain evidence="2 3">HDW9B</strain>
    </source>
</reference>
<proteinExistence type="predicted"/>
<keyword evidence="3" id="KW-1185">Reference proteome</keyword>
<keyword evidence="1" id="KW-0812">Transmembrane</keyword>
<protein>
    <submittedName>
        <fullName evidence="2">Uncharacterized protein</fullName>
    </submittedName>
</protein>
<dbReference type="KEGG" id="lins:G7067_07730"/>
<dbReference type="RefSeq" id="WP_166323259.1">
    <property type="nucleotide sequence ID" value="NZ_CP049934.1"/>
</dbReference>
<evidence type="ECO:0000313" key="2">
    <source>
        <dbReference type="EMBL" id="QIM16338.1"/>
    </source>
</evidence>
<feature type="transmembrane region" description="Helical" evidence="1">
    <location>
        <begin position="92"/>
        <end position="119"/>
    </location>
</feature>
<dbReference type="AlphaFoldDB" id="A0A6G8FJ23"/>